<reference evidence="4" key="2">
    <citation type="submission" date="2024-04" db="EMBL/GenBank/DDBJ databases">
        <authorList>
            <person name="Chen Y."/>
            <person name="Shah S."/>
            <person name="Dougan E. K."/>
            <person name="Thang M."/>
            <person name="Chan C."/>
        </authorList>
    </citation>
    <scope>NUCLEOTIDE SEQUENCE [LARGE SCALE GENOMIC DNA]</scope>
</reference>
<reference evidence="3" key="1">
    <citation type="submission" date="2022-10" db="EMBL/GenBank/DDBJ databases">
        <authorList>
            <person name="Chen Y."/>
            <person name="Dougan E. K."/>
            <person name="Chan C."/>
            <person name="Rhodes N."/>
            <person name="Thang M."/>
        </authorList>
    </citation>
    <scope>NUCLEOTIDE SEQUENCE</scope>
</reference>
<gene>
    <name evidence="3" type="ORF">C1SCF055_LOCUS34838</name>
</gene>
<organism evidence="3">
    <name type="scientific">Cladocopium goreaui</name>
    <dbReference type="NCBI Taxonomy" id="2562237"/>
    <lineage>
        <taxon>Eukaryota</taxon>
        <taxon>Sar</taxon>
        <taxon>Alveolata</taxon>
        <taxon>Dinophyceae</taxon>
        <taxon>Suessiales</taxon>
        <taxon>Symbiodiniaceae</taxon>
        <taxon>Cladocopium</taxon>
    </lineage>
</organism>
<protein>
    <submittedName>
        <fullName evidence="5">Integrase catalytic domain-containing protein</fullName>
    </submittedName>
</protein>
<dbReference type="EMBL" id="CAMXCT010004541">
    <property type="protein sequence ID" value="CAI4009482.1"/>
    <property type="molecule type" value="Genomic_DNA"/>
</dbReference>
<evidence type="ECO:0000313" key="6">
    <source>
        <dbReference type="Proteomes" id="UP001152797"/>
    </source>
</evidence>
<dbReference type="Pfam" id="PF25273">
    <property type="entry name" value="DUF7869"/>
    <property type="match status" value="1"/>
</dbReference>
<dbReference type="OrthoDB" id="448871at2759"/>
<feature type="compositionally biased region" description="Low complexity" evidence="1">
    <location>
        <begin position="722"/>
        <end position="734"/>
    </location>
</feature>
<feature type="region of interest" description="Disordered" evidence="1">
    <location>
        <begin position="1"/>
        <end position="34"/>
    </location>
</feature>
<evidence type="ECO:0000313" key="3">
    <source>
        <dbReference type="EMBL" id="CAI4009482.1"/>
    </source>
</evidence>
<evidence type="ECO:0000313" key="5">
    <source>
        <dbReference type="EMBL" id="CAL4796794.1"/>
    </source>
</evidence>
<sequence length="846" mass="95255">MADSDVELPPDVSSTGNESVEDEVELPPDVEDDDVVPEATSAQQHCSCKLKCFSKFAQDSVELHRNSQLADPNRMASSFHKIKVMVDQRASTDAKIAWAIGETKVCRPWWEHYHAIGHKQVDDLVKLSKAGHSQLPERGARMPREKLKADAVDVWFLGIYQGSSEPSPLEDSGPSSGDRLEELGDDSLQHEVVNGSSHPLYALSVQVGEGVNKQHLVPKRFLNEASLGSLWALYKHDEKITEKVSRDTFTKAFNKHWKSVLCFKHDGQGTRCSICATMDEERRRAVSKEERQEVELRKRRHYERHDADRSMNVRSNKMSTDPSTFQLANASTRVVKLMVDGMDQAKFRTPRNLAASSSFSQAYRPTLHLTGVLIFGLMEVYFLLNPDTKKDANMNCSCISIALDRCRALLESLGPSYSLPRHAILAADNTPREAKNQFFGTFAGSLVQRKHFDSIEVQFMMCGHTKNELDQRFSTIATVLSKAPVLETPEHFAECIRKNVQPLHGKELHVMVLDSTWDFQAMFEKYNCQISGLTSTHLQPNANHLWRFERRESLESSLVVEVNNVNWADLPQHDDDVIISVKQYMSSSSLSQKPQLMLPHCLATKIDFATSLQPADRRWLSEDMLKEFRKTAQMVGREPWRLFEAEQWLETWCTENETKVVKMPPKLEMVLEFGTGFELAALPDFSDLFIPDDPMPRVVKVGSRKVLKRPAARQASGSVMKRPAAGMRRPAAAGHNHDGGEPSEQPGDDNDDDGDDVSEQPAMRRPAAADHDDLDRGEPSANEAGEVANPPVPAEEAADVAYIYGCTKCRYAQRGCKQCRDKATRKYRGYHFDDDGNVRRRSVDVS</sequence>
<dbReference type="InterPro" id="IPR057191">
    <property type="entry name" value="DUF7869"/>
</dbReference>
<name>A0A9P1DHE0_9DINO</name>
<keyword evidence="6" id="KW-1185">Reference proteome</keyword>
<proteinExistence type="predicted"/>
<evidence type="ECO:0000313" key="4">
    <source>
        <dbReference type="EMBL" id="CAL1162857.1"/>
    </source>
</evidence>
<feature type="compositionally biased region" description="Acidic residues" evidence="1">
    <location>
        <begin position="746"/>
        <end position="758"/>
    </location>
</feature>
<dbReference type="PANTHER" id="PTHR33153:SF3">
    <property type="entry name" value="TRAFFICKING PROTEIN PARTICLE COMPLEX SUBUNIT 11 DOMAIN-CONTAINING PROTEIN"/>
    <property type="match status" value="1"/>
</dbReference>
<dbReference type="EMBL" id="CAMXCT030004541">
    <property type="protein sequence ID" value="CAL4796794.1"/>
    <property type="molecule type" value="Genomic_DNA"/>
</dbReference>
<dbReference type="PANTHER" id="PTHR33153">
    <property type="entry name" value="MYND-TYPE DOMAIN-CONTAINING PROTEIN"/>
    <property type="match status" value="1"/>
</dbReference>
<evidence type="ECO:0000259" key="2">
    <source>
        <dbReference type="Pfam" id="PF25273"/>
    </source>
</evidence>
<feature type="domain" description="DUF7869" evidence="2">
    <location>
        <begin position="366"/>
        <end position="538"/>
    </location>
</feature>
<feature type="compositionally biased region" description="Basic and acidic residues" evidence="1">
    <location>
        <begin position="767"/>
        <end position="778"/>
    </location>
</feature>
<comment type="caution">
    <text evidence="3">The sequence shown here is derived from an EMBL/GenBank/DDBJ whole genome shotgun (WGS) entry which is preliminary data.</text>
</comment>
<accession>A0A9P1DHE0</accession>
<feature type="compositionally biased region" description="Acidic residues" evidence="1">
    <location>
        <begin position="19"/>
        <end position="34"/>
    </location>
</feature>
<feature type="region of interest" description="Disordered" evidence="1">
    <location>
        <begin position="707"/>
        <end position="793"/>
    </location>
</feature>
<dbReference type="Proteomes" id="UP001152797">
    <property type="component" value="Unassembled WGS sequence"/>
</dbReference>
<evidence type="ECO:0000256" key="1">
    <source>
        <dbReference type="SAM" id="MobiDB-lite"/>
    </source>
</evidence>
<dbReference type="EMBL" id="CAMXCT020004541">
    <property type="protein sequence ID" value="CAL1162857.1"/>
    <property type="molecule type" value="Genomic_DNA"/>
</dbReference>
<dbReference type="AlphaFoldDB" id="A0A9P1DHE0"/>